<organism evidence="11 12">
    <name type="scientific">Segniliparus rotundus (strain ATCC BAA-972 / CDC 1076 / CIP 108378 / DSM 44985 / JCM 13578)</name>
    <dbReference type="NCBI Taxonomy" id="640132"/>
    <lineage>
        <taxon>Bacteria</taxon>
        <taxon>Bacillati</taxon>
        <taxon>Actinomycetota</taxon>
        <taxon>Actinomycetes</taxon>
        <taxon>Mycobacteriales</taxon>
        <taxon>Segniliparaceae</taxon>
        <taxon>Segniliparus</taxon>
    </lineage>
</organism>
<comment type="catalytic activity">
    <reaction evidence="6 7">
        <text>carbamoyl phosphate + L-ornithine = L-citrulline + phosphate + H(+)</text>
        <dbReference type="Rhea" id="RHEA:19513"/>
        <dbReference type="ChEBI" id="CHEBI:15378"/>
        <dbReference type="ChEBI" id="CHEBI:43474"/>
        <dbReference type="ChEBI" id="CHEBI:46911"/>
        <dbReference type="ChEBI" id="CHEBI:57743"/>
        <dbReference type="ChEBI" id="CHEBI:58228"/>
        <dbReference type="EC" id="2.1.3.3"/>
    </reaction>
</comment>
<comment type="subcellular location">
    <subcellularLocation>
        <location evidence="7">Cytoplasm</location>
    </subcellularLocation>
</comment>
<dbReference type="InterPro" id="IPR006130">
    <property type="entry name" value="Asp/Orn_carbamoylTrfase"/>
</dbReference>
<evidence type="ECO:0000313" key="12">
    <source>
        <dbReference type="Proteomes" id="UP000002247"/>
    </source>
</evidence>
<feature type="binding site" evidence="7">
    <location>
        <position position="163"/>
    </location>
    <ligand>
        <name>L-ornithine</name>
        <dbReference type="ChEBI" id="CHEBI:46911"/>
    </ligand>
</feature>
<feature type="binding site" evidence="7">
    <location>
        <begin position="131"/>
        <end position="134"/>
    </location>
    <ligand>
        <name>carbamoyl phosphate</name>
        <dbReference type="ChEBI" id="CHEBI:58228"/>
    </ligand>
</feature>
<evidence type="ECO:0000256" key="3">
    <source>
        <dbReference type="ARBA" id="ARBA00013007"/>
    </source>
</evidence>
<evidence type="ECO:0000256" key="4">
    <source>
        <dbReference type="ARBA" id="ARBA00016634"/>
    </source>
</evidence>
<name>D6Z7T3_SEGRD</name>
<dbReference type="PANTHER" id="PTHR45753">
    <property type="entry name" value="ORNITHINE CARBAMOYLTRANSFERASE, MITOCHONDRIAL"/>
    <property type="match status" value="1"/>
</dbReference>
<feature type="binding site" evidence="7">
    <location>
        <position position="295"/>
    </location>
    <ligand>
        <name>carbamoyl phosphate</name>
        <dbReference type="ChEBI" id="CHEBI:58228"/>
    </ligand>
</feature>
<feature type="binding site" evidence="7">
    <location>
        <position position="104"/>
    </location>
    <ligand>
        <name>carbamoyl phosphate</name>
        <dbReference type="ChEBI" id="CHEBI:58228"/>
    </ligand>
</feature>
<feature type="binding site" evidence="7">
    <location>
        <position position="80"/>
    </location>
    <ligand>
        <name>carbamoyl phosphate</name>
        <dbReference type="ChEBI" id="CHEBI:58228"/>
    </ligand>
</feature>
<dbReference type="EMBL" id="CP001958">
    <property type="protein sequence ID" value="ADG98013.1"/>
    <property type="molecule type" value="Genomic_DNA"/>
</dbReference>
<dbReference type="InterPro" id="IPR006131">
    <property type="entry name" value="Asp_carbamoyltransf_Asp/Orn-bd"/>
</dbReference>
<dbReference type="RefSeq" id="WP_013138466.1">
    <property type="nucleotide sequence ID" value="NC_014168.1"/>
</dbReference>
<dbReference type="FunFam" id="3.40.50.1370:FF:000008">
    <property type="entry name" value="Ornithine carbamoyltransferase"/>
    <property type="match status" value="1"/>
</dbReference>
<dbReference type="InterPro" id="IPR006132">
    <property type="entry name" value="Asp/Orn_carbamoyltranf_P-bd"/>
</dbReference>
<feature type="binding site" evidence="7">
    <location>
        <begin position="267"/>
        <end position="268"/>
    </location>
    <ligand>
        <name>carbamoyl phosphate</name>
        <dbReference type="ChEBI" id="CHEBI:58228"/>
    </ligand>
</feature>
<dbReference type="GO" id="GO:0042450">
    <property type="term" value="P:L-arginine biosynthetic process via ornithine"/>
    <property type="evidence" value="ECO:0007669"/>
    <property type="project" value="UniProtKB-UniRule"/>
</dbReference>
<protein>
    <recommendedName>
        <fullName evidence="4 8">Ornithine carbamoyltransferase</fullName>
        <ecNumber evidence="3 8">2.1.3.3</ecNumber>
    </recommendedName>
</protein>
<feature type="domain" description="Aspartate/ornithine carbamoyltransferase Asp/Orn-binding" evidence="9">
    <location>
        <begin position="150"/>
        <end position="306"/>
    </location>
</feature>
<comment type="caution">
    <text evidence="7">Lacks conserved residue(s) required for the propagation of feature annotation.</text>
</comment>
<dbReference type="AlphaFoldDB" id="D6Z7T3"/>
<reference evidence="11 12" key="1">
    <citation type="journal article" date="2010" name="Stand. Genomic Sci.">
        <title>Complete genome sequence of Segniliparus rotundus type strain (CDC 1076).</title>
        <authorList>
            <person name="Sikorski J."/>
            <person name="Lapidus A."/>
            <person name="Copeland A."/>
            <person name="Misra M."/>
            <person name="Glavina Del Rio T."/>
            <person name="Nolan M."/>
            <person name="Lucas S."/>
            <person name="Chen F."/>
            <person name="Tice H."/>
            <person name="Cheng J.F."/>
            <person name="Jando M."/>
            <person name="Schneider S."/>
            <person name="Bruce D."/>
            <person name="Goodwin L."/>
            <person name="Pitluck S."/>
            <person name="Liolios K."/>
            <person name="Mikhailova N."/>
            <person name="Pati A."/>
            <person name="Ivanova N."/>
            <person name="Mavromatis K."/>
            <person name="Chen A."/>
            <person name="Palaniappan K."/>
            <person name="Chertkov O."/>
            <person name="Land M."/>
            <person name="Hauser L."/>
            <person name="Chang Y.J."/>
            <person name="Jeffries C.D."/>
            <person name="Brettin T."/>
            <person name="Detter J.C."/>
            <person name="Han C."/>
            <person name="Rohde M."/>
            <person name="Goker M."/>
            <person name="Bristow J."/>
            <person name="Eisen J.A."/>
            <person name="Markowitz V."/>
            <person name="Hugenholtz P."/>
            <person name="Kyrpides N.C."/>
            <person name="Klenk H.P."/>
        </authorList>
    </citation>
    <scope>NUCLEOTIDE SEQUENCE [LARGE SCALE GENOMIC DNA]</scope>
    <source>
        <strain evidence="12">ATCC BAA-972 / CDC 1076 / CIP 108378 / DSM 44985 / JCM 13578</strain>
    </source>
</reference>
<dbReference type="GO" id="GO:0016597">
    <property type="term" value="F:amino acid binding"/>
    <property type="evidence" value="ECO:0007669"/>
    <property type="project" value="InterPro"/>
</dbReference>
<dbReference type="eggNOG" id="COG0078">
    <property type="taxonomic scope" value="Bacteria"/>
</dbReference>
<feature type="binding site" evidence="7">
    <location>
        <position position="227"/>
    </location>
    <ligand>
        <name>L-ornithine</name>
        <dbReference type="ChEBI" id="CHEBI:46911"/>
    </ligand>
</feature>
<dbReference type="EC" id="2.1.3.3" evidence="3 8"/>
<keyword evidence="5 7" id="KW-0808">Transferase</keyword>
<dbReference type="PANTHER" id="PTHR45753:SF3">
    <property type="entry name" value="ORNITHINE TRANSCARBAMYLASE, MITOCHONDRIAL"/>
    <property type="match status" value="1"/>
</dbReference>
<dbReference type="Pfam" id="PF02729">
    <property type="entry name" value="OTCace_N"/>
    <property type="match status" value="1"/>
</dbReference>
<dbReference type="InterPro" id="IPR002292">
    <property type="entry name" value="Orn/put_carbamltrans"/>
</dbReference>
<feature type="domain" description="Aspartate/ornithine carbamoyltransferase carbamoyl-P binding" evidence="10">
    <location>
        <begin position="6"/>
        <end position="144"/>
    </location>
</feature>
<feature type="binding site" evidence="7">
    <location>
        <begin position="231"/>
        <end position="232"/>
    </location>
    <ligand>
        <name>L-ornithine</name>
        <dbReference type="ChEBI" id="CHEBI:46911"/>
    </ligand>
</feature>
<keyword evidence="12" id="KW-1185">Reference proteome</keyword>
<evidence type="ECO:0000256" key="6">
    <source>
        <dbReference type="ARBA" id="ARBA00048772"/>
    </source>
</evidence>
<dbReference type="GO" id="GO:0019240">
    <property type="term" value="P:citrulline biosynthetic process"/>
    <property type="evidence" value="ECO:0007669"/>
    <property type="project" value="TreeGrafter"/>
</dbReference>
<evidence type="ECO:0000313" key="11">
    <source>
        <dbReference type="EMBL" id="ADG98013.1"/>
    </source>
</evidence>
<dbReference type="NCBIfam" id="TIGR00658">
    <property type="entry name" value="orni_carb_tr"/>
    <property type="match status" value="1"/>
</dbReference>
<comment type="similarity">
    <text evidence="2 7">Belongs to the aspartate/ornithine carbamoyltransferase superfamily. OTCase family.</text>
</comment>
<evidence type="ECO:0000256" key="2">
    <source>
        <dbReference type="ARBA" id="ARBA00007805"/>
    </source>
</evidence>
<comment type="pathway">
    <text evidence="1">Amino-acid biosynthesis; L-arginine biosynthesis; L-arginine from L-ornithine and carbamoyl phosphate: step 1/3.</text>
</comment>
<evidence type="ECO:0000256" key="8">
    <source>
        <dbReference type="NCBIfam" id="TIGR00658"/>
    </source>
</evidence>
<dbReference type="SUPFAM" id="SSF53671">
    <property type="entry name" value="Aspartate/ornithine carbamoyltransferase"/>
    <property type="match status" value="1"/>
</dbReference>
<evidence type="ECO:0000256" key="7">
    <source>
        <dbReference type="HAMAP-Rule" id="MF_01109"/>
    </source>
</evidence>
<dbReference type="HAMAP" id="MF_01109">
    <property type="entry name" value="OTCase"/>
    <property type="match status" value="1"/>
</dbReference>
<evidence type="ECO:0000256" key="1">
    <source>
        <dbReference type="ARBA" id="ARBA00004975"/>
    </source>
</evidence>
<dbReference type="KEGG" id="srt:Srot_1550"/>
<dbReference type="NCBIfam" id="NF001986">
    <property type="entry name" value="PRK00779.1"/>
    <property type="match status" value="1"/>
</dbReference>
<dbReference type="GO" id="GO:0005737">
    <property type="term" value="C:cytoplasm"/>
    <property type="evidence" value="ECO:0007669"/>
    <property type="project" value="UniProtKB-SubCell"/>
</dbReference>
<dbReference type="Pfam" id="PF00185">
    <property type="entry name" value="OTCace"/>
    <property type="match status" value="1"/>
</dbReference>
<dbReference type="Gene3D" id="3.40.50.1370">
    <property type="entry name" value="Aspartate/ornithine carbamoyltransferase"/>
    <property type="match status" value="2"/>
</dbReference>
<dbReference type="InterPro" id="IPR036901">
    <property type="entry name" value="Asp/Orn_carbamoylTrfase_sf"/>
</dbReference>
<proteinExistence type="inferred from homology"/>
<dbReference type="Proteomes" id="UP000002247">
    <property type="component" value="Chromosome"/>
</dbReference>
<sequence>MTGSLRHFLRDDDLSPSEQADVIALAAHLKKNPFAKRTLEGPRSVGVVFEKPSIRTRFSFELAISQLGGHPIVVDGNSVQLGVRESVPDSARVMSRYTSAVIWRTHGHERLDELAAHASVPVVNALDDVFHPCQVLADLLTISERKGALKGLRLVFLGDGANNMAHSFLLAGTTAGIDVVIAAPEGFHPEPGIFADAITRGGRTGARAQVVVDPVEAVSGADVVVTDAWVSMGQESDERDRASLMAPYQVNKELLAHAKPDAIVLHCLPAHRGEEITSDVLDGAQSAVWDEAENRLHAQKALLVWLLEHSGTGLPHTGRADG</sequence>
<accession>D6Z7T3</accession>
<dbReference type="PRINTS" id="PR00102">
    <property type="entry name" value="OTCASE"/>
</dbReference>
<dbReference type="GO" id="GO:0004585">
    <property type="term" value="F:ornithine carbamoyltransferase activity"/>
    <property type="evidence" value="ECO:0007669"/>
    <property type="project" value="UniProtKB-UniRule"/>
</dbReference>
<dbReference type="PRINTS" id="PR00100">
    <property type="entry name" value="AOTCASE"/>
</dbReference>
<evidence type="ECO:0000259" key="10">
    <source>
        <dbReference type="Pfam" id="PF02729"/>
    </source>
</evidence>
<evidence type="ECO:0000256" key="5">
    <source>
        <dbReference type="ARBA" id="ARBA00022679"/>
    </source>
</evidence>
<dbReference type="HOGENOM" id="CLU_043846_3_2_11"/>
<dbReference type="OrthoDB" id="9802587at2"/>
<gene>
    <name evidence="11" type="ordered locus">Srot_1550</name>
</gene>
<dbReference type="STRING" id="640132.Srot_1550"/>
<evidence type="ECO:0000259" key="9">
    <source>
        <dbReference type="Pfam" id="PF00185"/>
    </source>
</evidence>
<dbReference type="InterPro" id="IPR024904">
    <property type="entry name" value="OTCase_ArgI"/>
</dbReference>
<keyword evidence="7" id="KW-0963">Cytoplasm</keyword>